<keyword evidence="4" id="KW-1185">Reference proteome</keyword>
<dbReference type="STRING" id="1736674.APS56_10145"/>
<evidence type="ECO:0000259" key="1">
    <source>
        <dbReference type="Pfam" id="PF11738"/>
    </source>
</evidence>
<sequence>MISFSEINITTSNNSIVEINIPKADGNTTIANQINFEIRKTITAALHFDNPDTITSESIEESITAFNEEYNTFKANFPQNETGWEVQIDGDLMYQSPEVISIAISSYINTGGAHGALNIRILNFDPKTGETIENTALFNNIETFNTLAQKYFKDATKDKDIFLDENSFEFPANIGYSEEGLVILYNPYEIGPYSTGIIQFTIPFDDINSLLVFQGS</sequence>
<dbReference type="InterPro" id="IPR037126">
    <property type="entry name" value="PdaC/RsiV-like_sf"/>
</dbReference>
<dbReference type="Gene3D" id="3.90.640.20">
    <property type="entry name" value="Heat-shock cognate protein, ATPase"/>
    <property type="match status" value="1"/>
</dbReference>
<dbReference type="InterPro" id="IPR025303">
    <property type="entry name" value="PdaC"/>
</dbReference>
<gene>
    <name evidence="3" type="ORF">APS56_10145</name>
</gene>
<evidence type="ECO:0000259" key="2">
    <source>
        <dbReference type="Pfam" id="PF13739"/>
    </source>
</evidence>
<dbReference type="Pfam" id="PF13739">
    <property type="entry name" value="PdaC"/>
    <property type="match status" value="1"/>
</dbReference>
<feature type="domain" description="Deacetylase PdaC" evidence="2">
    <location>
        <begin position="12"/>
        <end position="115"/>
    </location>
</feature>
<dbReference type="Gene3D" id="3.30.565.40">
    <property type="entry name" value="Fervidobacterium nodosum Rt17-B1 like"/>
    <property type="match status" value="1"/>
</dbReference>
<name>A0A0P0CH00_9FLAO</name>
<dbReference type="AlphaFoldDB" id="A0A0P0CH00"/>
<dbReference type="Proteomes" id="UP000057981">
    <property type="component" value="Chromosome"/>
</dbReference>
<dbReference type="Pfam" id="PF11738">
    <property type="entry name" value="DUF3298"/>
    <property type="match status" value="1"/>
</dbReference>
<evidence type="ECO:0000313" key="3">
    <source>
        <dbReference type="EMBL" id="ALJ05458.1"/>
    </source>
</evidence>
<protein>
    <recommendedName>
        <fullName evidence="5">DUF3298 domain-containing protein</fullName>
    </recommendedName>
</protein>
<accession>A0A0P0CH00</accession>
<organism evidence="3 4">
    <name type="scientific">Pseudalgibacter alginicilyticus</name>
    <dbReference type="NCBI Taxonomy" id="1736674"/>
    <lineage>
        <taxon>Bacteria</taxon>
        <taxon>Pseudomonadati</taxon>
        <taxon>Bacteroidota</taxon>
        <taxon>Flavobacteriia</taxon>
        <taxon>Flavobacteriales</taxon>
        <taxon>Flavobacteriaceae</taxon>
        <taxon>Pseudalgibacter</taxon>
    </lineage>
</organism>
<dbReference type="EMBL" id="CP012898">
    <property type="protein sequence ID" value="ALJ05458.1"/>
    <property type="molecule type" value="Genomic_DNA"/>
</dbReference>
<evidence type="ECO:0008006" key="5">
    <source>
        <dbReference type="Google" id="ProtNLM"/>
    </source>
</evidence>
<reference evidence="3 4" key="1">
    <citation type="submission" date="2015-10" db="EMBL/GenBank/DDBJ databases">
        <authorList>
            <person name="Gilbert D.G."/>
        </authorList>
    </citation>
    <scope>NUCLEOTIDE SEQUENCE [LARGE SCALE GENOMIC DNA]</scope>
    <source>
        <strain evidence="4">HZ-22</strain>
    </source>
</reference>
<dbReference type="KEGG" id="ahz:APS56_10145"/>
<dbReference type="InterPro" id="IPR021729">
    <property type="entry name" value="DUF3298"/>
</dbReference>
<evidence type="ECO:0000313" key="4">
    <source>
        <dbReference type="Proteomes" id="UP000057981"/>
    </source>
</evidence>
<dbReference type="RefSeq" id="WP_054727745.1">
    <property type="nucleotide sequence ID" value="NZ_CP012898.1"/>
</dbReference>
<proteinExistence type="predicted"/>
<feature type="domain" description="DUF3298" evidence="1">
    <location>
        <begin position="140"/>
        <end position="205"/>
    </location>
</feature>